<dbReference type="CDD" id="cd13405">
    <property type="entry name" value="TNFRSF14_teleost"/>
    <property type="match status" value="1"/>
</dbReference>
<evidence type="ECO:0000259" key="3">
    <source>
        <dbReference type="PROSITE" id="PS50050"/>
    </source>
</evidence>
<comment type="caution">
    <text evidence="4">The sequence shown here is derived from an EMBL/GenBank/DDBJ whole genome shotgun (WGS) entry which is preliminary data.</text>
</comment>
<dbReference type="InterPro" id="IPR001368">
    <property type="entry name" value="TNFR/NGFR_Cys_rich_reg"/>
</dbReference>
<dbReference type="AlphaFoldDB" id="A0ABD1KVV1"/>
<keyword evidence="1" id="KW-1015">Disulfide bond</keyword>
<keyword evidence="2" id="KW-0472">Membrane</keyword>
<dbReference type="CDD" id="cd00185">
    <property type="entry name" value="TNFRSF"/>
    <property type="match status" value="1"/>
</dbReference>
<reference evidence="4 5" key="1">
    <citation type="submission" date="2024-09" db="EMBL/GenBank/DDBJ databases">
        <title>A chromosome-level genome assembly of Gray's grenadier anchovy, Coilia grayii.</title>
        <authorList>
            <person name="Fu Z."/>
        </authorList>
    </citation>
    <scope>NUCLEOTIDE SEQUENCE [LARGE SCALE GENOMIC DNA]</scope>
    <source>
        <strain evidence="4">G4</strain>
        <tissue evidence="4">Muscle</tissue>
    </source>
</reference>
<dbReference type="Gene3D" id="2.10.50.10">
    <property type="entry name" value="Tumor Necrosis Factor Receptor, subunit A, domain 2"/>
    <property type="match status" value="4"/>
</dbReference>
<evidence type="ECO:0000313" key="5">
    <source>
        <dbReference type="Proteomes" id="UP001591681"/>
    </source>
</evidence>
<evidence type="ECO:0000256" key="2">
    <source>
        <dbReference type="SAM" id="Phobius"/>
    </source>
</evidence>
<feature type="transmembrane region" description="Helical" evidence="2">
    <location>
        <begin position="302"/>
        <end position="323"/>
    </location>
</feature>
<name>A0ABD1KVV1_9TELE</name>
<dbReference type="FunFam" id="2.10.50.10:FF:000065">
    <property type="entry name" value="TNF receptor superfamily member 14"/>
    <property type="match status" value="1"/>
</dbReference>
<feature type="disulfide bond" evidence="1">
    <location>
        <begin position="172"/>
        <end position="187"/>
    </location>
</feature>
<feature type="disulfide bond" evidence="1">
    <location>
        <begin position="190"/>
        <end position="203"/>
    </location>
</feature>
<sequence>MEDAEKLVHAFVSSRLYCCNTLLVGISGQSNQGLELRLYCCNTLLVGISGKSNQGLELRLYCCNTLLVGISGTSNQGLELMQTSAARILMRGRKHEQNFRDAILSTAILKVVEDLMLKMLTALILLMTVSGVSSACGKKEYLIGQECCPMCGPGYHVWRNCIDLSSTVCAPCPTSFYTDEHNALQSCKRCTICDSGLQVKRECTPSSDTLCEPLEGHYCTHLIKDGCGGAVQHTRCKPGQYVKQPGTASTDAVCEDCEGDTYSNGSLSSCRPHTWCELMGLEVLKAGSSSHDTKCGTKRNHVGVIVLTVLPVGACGIMGFIFYRKKKTDKLSAIDGTR</sequence>
<dbReference type="EMBL" id="JBHFQA010000001">
    <property type="protein sequence ID" value="KAL2103272.1"/>
    <property type="molecule type" value="Genomic_DNA"/>
</dbReference>
<keyword evidence="2" id="KW-1133">Transmembrane helix</keyword>
<feature type="domain" description="TNFR-Cys" evidence="3">
    <location>
        <begin position="171"/>
        <end position="211"/>
    </location>
</feature>
<gene>
    <name evidence="4" type="ORF">ACEWY4_000140</name>
</gene>
<dbReference type="PANTHER" id="PTHR46838">
    <property type="entry name" value="TUMOR NECROSIS FACTOR RECEPTOR SUPERFAMILY MEMBER 14"/>
    <property type="match status" value="1"/>
</dbReference>
<keyword evidence="2" id="KW-0812">Transmembrane</keyword>
<evidence type="ECO:0000313" key="4">
    <source>
        <dbReference type="EMBL" id="KAL2103272.1"/>
    </source>
</evidence>
<feature type="repeat" description="TNFR-Cys" evidence="1">
    <location>
        <begin position="171"/>
        <end position="211"/>
    </location>
</feature>
<dbReference type="PROSITE" id="PS50050">
    <property type="entry name" value="TNFR_NGFR_2"/>
    <property type="match status" value="1"/>
</dbReference>
<dbReference type="FunFam" id="2.10.50.10:FF:000007">
    <property type="entry name" value="TNF receptor superfamily member 14"/>
    <property type="match status" value="1"/>
</dbReference>
<dbReference type="SMART" id="SM00208">
    <property type="entry name" value="TNFR"/>
    <property type="match status" value="4"/>
</dbReference>
<organism evidence="4 5">
    <name type="scientific">Coilia grayii</name>
    <name type="common">Gray's grenadier anchovy</name>
    <dbReference type="NCBI Taxonomy" id="363190"/>
    <lineage>
        <taxon>Eukaryota</taxon>
        <taxon>Metazoa</taxon>
        <taxon>Chordata</taxon>
        <taxon>Craniata</taxon>
        <taxon>Vertebrata</taxon>
        <taxon>Euteleostomi</taxon>
        <taxon>Actinopterygii</taxon>
        <taxon>Neopterygii</taxon>
        <taxon>Teleostei</taxon>
        <taxon>Clupei</taxon>
        <taxon>Clupeiformes</taxon>
        <taxon>Clupeoidei</taxon>
        <taxon>Engraulidae</taxon>
        <taxon>Coilinae</taxon>
        <taxon>Coilia</taxon>
    </lineage>
</organism>
<feature type="disulfide bond" evidence="1">
    <location>
        <begin position="193"/>
        <end position="211"/>
    </location>
</feature>
<evidence type="ECO:0000256" key="1">
    <source>
        <dbReference type="PROSITE-ProRule" id="PRU00206"/>
    </source>
</evidence>
<dbReference type="SUPFAM" id="SSF57586">
    <property type="entry name" value="TNF receptor-like"/>
    <property type="match status" value="3"/>
</dbReference>
<accession>A0ABD1KVV1</accession>
<proteinExistence type="predicted"/>
<keyword evidence="5" id="KW-1185">Reference proteome</keyword>
<protein>
    <recommendedName>
        <fullName evidence="3">TNFR-Cys domain-containing protein</fullName>
    </recommendedName>
</protein>
<dbReference type="Pfam" id="PF00020">
    <property type="entry name" value="TNFR_c6"/>
    <property type="match status" value="3"/>
</dbReference>
<dbReference type="PANTHER" id="PTHR46838:SF1">
    <property type="entry name" value="TUMOR NECROSIS FACTOR RECEPTOR SUPERFAMILY MEMBER 14"/>
    <property type="match status" value="1"/>
</dbReference>
<dbReference type="Proteomes" id="UP001591681">
    <property type="component" value="Unassembled WGS sequence"/>
</dbReference>